<accession>A0A8J9VKS0</accession>
<organism evidence="1 2">
    <name type="scientific">Brenthis ino</name>
    <name type="common">lesser marbled fritillary</name>
    <dbReference type="NCBI Taxonomy" id="405034"/>
    <lineage>
        <taxon>Eukaryota</taxon>
        <taxon>Metazoa</taxon>
        <taxon>Ecdysozoa</taxon>
        <taxon>Arthropoda</taxon>
        <taxon>Hexapoda</taxon>
        <taxon>Insecta</taxon>
        <taxon>Pterygota</taxon>
        <taxon>Neoptera</taxon>
        <taxon>Endopterygota</taxon>
        <taxon>Lepidoptera</taxon>
        <taxon>Glossata</taxon>
        <taxon>Ditrysia</taxon>
        <taxon>Papilionoidea</taxon>
        <taxon>Nymphalidae</taxon>
        <taxon>Heliconiinae</taxon>
        <taxon>Argynnini</taxon>
        <taxon>Brenthis</taxon>
    </lineage>
</organism>
<sequence>MFIINLRRLRYLTICTGFGSCSISGYEHLTAPWNIRMDGLAEKQMHLTILQSARKPTEIAYASNSMLRTTS</sequence>
<feature type="non-terminal residue" evidence="1">
    <location>
        <position position="71"/>
    </location>
</feature>
<dbReference type="EMBL" id="OV170222">
    <property type="protein sequence ID" value="CAH0721480.1"/>
    <property type="molecule type" value="Genomic_DNA"/>
</dbReference>
<evidence type="ECO:0000313" key="1">
    <source>
        <dbReference type="EMBL" id="CAH0721480.1"/>
    </source>
</evidence>
<keyword evidence="2" id="KW-1185">Reference proteome</keyword>
<gene>
    <name evidence="1" type="ORF">BINO364_LOCUS7577</name>
</gene>
<dbReference type="AlphaFoldDB" id="A0A8J9VKS0"/>
<proteinExistence type="predicted"/>
<dbReference type="PROSITE" id="PS51257">
    <property type="entry name" value="PROKAR_LIPOPROTEIN"/>
    <property type="match status" value="1"/>
</dbReference>
<reference evidence="1" key="1">
    <citation type="submission" date="2021-12" db="EMBL/GenBank/DDBJ databases">
        <authorList>
            <person name="Martin H S."/>
        </authorList>
    </citation>
    <scope>NUCLEOTIDE SEQUENCE</scope>
</reference>
<evidence type="ECO:0000313" key="2">
    <source>
        <dbReference type="Proteomes" id="UP000838878"/>
    </source>
</evidence>
<dbReference type="Proteomes" id="UP000838878">
    <property type="component" value="Chromosome 2"/>
</dbReference>
<protein>
    <submittedName>
        <fullName evidence="1">Uncharacterized protein</fullName>
    </submittedName>
</protein>
<name>A0A8J9VKS0_9NEOP</name>